<dbReference type="PANTHER" id="PTHR21266:SF32">
    <property type="entry name" value="CHOLESTEROL 7-DESATURASE NVD"/>
    <property type="match status" value="1"/>
</dbReference>
<evidence type="ECO:0000256" key="13">
    <source>
        <dbReference type="ARBA" id="ARBA00023221"/>
    </source>
</evidence>
<evidence type="ECO:0000256" key="15">
    <source>
        <dbReference type="ARBA" id="ARBA00025729"/>
    </source>
</evidence>
<evidence type="ECO:0000256" key="3">
    <source>
        <dbReference type="ARBA" id="ARBA00004972"/>
    </source>
</evidence>
<dbReference type="GO" id="GO:0004497">
    <property type="term" value="F:monooxygenase activity"/>
    <property type="evidence" value="ECO:0007669"/>
    <property type="project" value="UniProtKB-ARBA"/>
</dbReference>
<dbReference type="InterPro" id="IPR050584">
    <property type="entry name" value="Cholesterol_7-desaturase"/>
</dbReference>
<dbReference type="PROSITE" id="PS51296">
    <property type="entry name" value="RIESKE"/>
    <property type="match status" value="1"/>
</dbReference>
<keyword evidence="5" id="KW-0001">2Fe-2S</keyword>
<evidence type="ECO:0000256" key="8">
    <source>
        <dbReference type="ARBA" id="ARBA00022989"/>
    </source>
</evidence>
<evidence type="ECO:0000256" key="20">
    <source>
        <dbReference type="ARBA" id="ARBA00049548"/>
    </source>
</evidence>
<dbReference type="EC" id="1.14.19.21" evidence="16"/>
<keyword evidence="13" id="KW-0443">Lipid metabolism</keyword>
<evidence type="ECO:0000256" key="1">
    <source>
        <dbReference type="ARBA" id="ARBA00001962"/>
    </source>
</evidence>
<feature type="domain" description="Rieske" evidence="21">
    <location>
        <begin position="29"/>
        <end position="130"/>
    </location>
</feature>
<evidence type="ECO:0000259" key="21">
    <source>
        <dbReference type="PROSITE" id="PS51296"/>
    </source>
</evidence>
<dbReference type="RefSeq" id="WP_095582697.1">
    <property type="nucleotide sequence ID" value="NZ_JAJQQS010000018.1"/>
</dbReference>
<comment type="cofactor">
    <cofactor evidence="1">
        <name>Fe cation</name>
        <dbReference type="ChEBI" id="CHEBI:24875"/>
    </cofactor>
</comment>
<evidence type="ECO:0000313" key="23">
    <source>
        <dbReference type="Proteomes" id="UP000218944"/>
    </source>
</evidence>
<dbReference type="GO" id="GO:0170056">
    <property type="term" value="F:cholesterol 7-desaturase [NAD(P)H] activity"/>
    <property type="evidence" value="ECO:0007669"/>
    <property type="project" value="UniProtKB-EC"/>
</dbReference>
<keyword evidence="4" id="KW-0812">Transmembrane</keyword>
<keyword evidence="12" id="KW-0472">Membrane</keyword>
<dbReference type="SUPFAM" id="SSF55961">
    <property type="entry name" value="Bet v1-like"/>
    <property type="match status" value="1"/>
</dbReference>
<protein>
    <recommendedName>
        <fullName evidence="16">cholesterol 7-desaturase</fullName>
        <ecNumber evidence="16">1.14.19.21</ecNumber>
    </recommendedName>
    <alternativeName>
        <fullName evidence="17">Rieske-type oxygenase</fullName>
    </alternativeName>
</protein>
<comment type="subunit">
    <text evidence="18">Homotrimer. The two-component system 3-ketosteroid-9-alpha-monooxygenase is composed of an oxygenase component KshA and a reductase component KshB.</text>
</comment>
<evidence type="ECO:0000256" key="5">
    <source>
        <dbReference type="ARBA" id="ARBA00022714"/>
    </source>
</evidence>
<evidence type="ECO:0000256" key="10">
    <source>
        <dbReference type="ARBA" id="ARBA00023004"/>
    </source>
</evidence>
<dbReference type="EMBL" id="NSJV01000418">
    <property type="protein sequence ID" value="PAU46775.1"/>
    <property type="molecule type" value="Genomic_DNA"/>
</dbReference>
<dbReference type="InterPro" id="IPR036922">
    <property type="entry name" value="Rieske_2Fe-2S_sf"/>
</dbReference>
<proteinExistence type="inferred from homology"/>
<keyword evidence="8" id="KW-1133">Transmembrane helix</keyword>
<evidence type="ECO:0000256" key="19">
    <source>
        <dbReference type="ARBA" id="ARBA00047853"/>
    </source>
</evidence>
<comment type="pathway">
    <text evidence="3">Hormone biosynthesis.</text>
</comment>
<keyword evidence="7" id="KW-0442">Lipid degradation</keyword>
<comment type="catalytic activity">
    <reaction evidence="19">
        <text>cholesterol + NADH + O2 + H(+) = 7-dehydrocholesterol + NAD(+) + 2 H2O</text>
        <dbReference type="Rhea" id="RHEA:51644"/>
        <dbReference type="ChEBI" id="CHEBI:15377"/>
        <dbReference type="ChEBI" id="CHEBI:15378"/>
        <dbReference type="ChEBI" id="CHEBI:15379"/>
        <dbReference type="ChEBI" id="CHEBI:16113"/>
        <dbReference type="ChEBI" id="CHEBI:17759"/>
        <dbReference type="ChEBI" id="CHEBI:57540"/>
        <dbReference type="ChEBI" id="CHEBI:57945"/>
        <dbReference type="EC" id="1.14.19.21"/>
    </reaction>
    <physiologicalReaction direction="left-to-right" evidence="19">
        <dbReference type="Rhea" id="RHEA:51645"/>
    </physiologicalReaction>
</comment>
<comment type="pathway">
    <text evidence="14">Steroid hormone biosynthesis; dafachronic acid biosynthesis.</text>
</comment>
<dbReference type="Gene3D" id="3.90.380.10">
    <property type="entry name" value="Naphthalene 1,2-dioxygenase Alpha Subunit, Chain A, domain 1"/>
    <property type="match status" value="1"/>
</dbReference>
<dbReference type="InterPro" id="IPR017941">
    <property type="entry name" value="Rieske_2Fe-2S"/>
</dbReference>
<dbReference type="SUPFAM" id="SSF50022">
    <property type="entry name" value="ISP domain"/>
    <property type="match status" value="1"/>
</dbReference>
<keyword evidence="9" id="KW-0560">Oxidoreductase</keyword>
<gene>
    <name evidence="22" type="ORF">CK936_22180</name>
</gene>
<evidence type="ECO:0000256" key="12">
    <source>
        <dbReference type="ARBA" id="ARBA00023136"/>
    </source>
</evidence>
<dbReference type="Pfam" id="PF19298">
    <property type="entry name" value="KshA_C"/>
    <property type="match status" value="1"/>
</dbReference>
<evidence type="ECO:0000313" key="22">
    <source>
        <dbReference type="EMBL" id="PAU46775.1"/>
    </source>
</evidence>
<organism evidence="22 23">
    <name type="scientific">Streptomyces albireticuli</name>
    <dbReference type="NCBI Taxonomy" id="1940"/>
    <lineage>
        <taxon>Bacteria</taxon>
        <taxon>Bacillati</taxon>
        <taxon>Actinomycetota</taxon>
        <taxon>Actinomycetes</taxon>
        <taxon>Kitasatosporales</taxon>
        <taxon>Streptomycetaceae</taxon>
        <taxon>Streptomyces</taxon>
    </lineage>
</organism>
<keyword evidence="13" id="KW-0753">Steroid metabolism</keyword>
<dbReference type="Pfam" id="PF00355">
    <property type="entry name" value="Rieske"/>
    <property type="match status" value="1"/>
</dbReference>
<dbReference type="GO" id="GO:0016042">
    <property type="term" value="P:lipid catabolic process"/>
    <property type="evidence" value="ECO:0007669"/>
    <property type="project" value="UniProtKB-KW"/>
</dbReference>
<dbReference type="InterPro" id="IPR045605">
    <property type="entry name" value="KshA-like_C"/>
</dbReference>
<evidence type="ECO:0000256" key="14">
    <source>
        <dbReference type="ARBA" id="ARBA00025712"/>
    </source>
</evidence>
<dbReference type="CDD" id="cd03469">
    <property type="entry name" value="Rieske_RO_Alpha_N"/>
    <property type="match status" value="1"/>
</dbReference>
<evidence type="ECO:0000256" key="7">
    <source>
        <dbReference type="ARBA" id="ARBA00022963"/>
    </source>
</evidence>
<evidence type="ECO:0000256" key="2">
    <source>
        <dbReference type="ARBA" id="ARBA00004370"/>
    </source>
</evidence>
<name>A0A2A2D5H8_9ACTN</name>
<dbReference type="GO" id="GO:0008203">
    <property type="term" value="P:cholesterol metabolic process"/>
    <property type="evidence" value="ECO:0007669"/>
    <property type="project" value="InterPro"/>
</dbReference>
<keyword evidence="23" id="KW-1185">Reference proteome</keyword>
<evidence type="ECO:0000256" key="4">
    <source>
        <dbReference type="ARBA" id="ARBA00022692"/>
    </source>
</evidence>
<dbReference type="GO" id="GO:0016020">
    <property type="term" value="C:membrane"/>
    <property type="evidence" value="ECO:0007669"/>
    <property type="project" value="UniProtKB-SubCell"/>
</dbReference>
<evidence type="ECO:0000256" key="16">
    <source>
        <dbReference type="ARBA" id="ARBA00026095"/>
    </source>
</evidence>
<comment type="subcellular location">
    <subcellularLocation>
        <location evidence="2">Membrane</location>
    </subcellularLocation>
</comment>
<comment type="similarity">
    <text evidence="15">Belongs to the cholesterol 7-desaturase family.</text>
</comment>
<evidence type="ECO:0000256" key="11">
    <source>
        <dbReference type="ARBA" id="ARBA00023014"/>
    </source>
</evidence>
<sequence>MRVRTYKSVHQARPADEAFPAPFPYPAGWFCVGFSREWAPGAVRTRPFMGADVLVYRTRSGTLRVTRPYCPHLGAHLGAGGAVDGELLVCPFHRFAFAVDGSCARTPYGAPPKASLDVLPSREAYGIVWVWHHADGAPPGWELPELPALARPRAFCAVELAGHPQDVMENFVDYGHVTELHGVEHFEVVSEPAGDGPFYTMTFVARRTLPLFPSLLPSVQEVGFRLLGLGGAVILIDVPRYRIRAAQWMLPTPIGPGRIRYWLAANVVTDSALRLPSPVRRSVERASSAGMNRWTLHDTGTDLFVFHHKAYLSHPKLNSGDGPIGAFRNWARQFYASGPAG</sequence>
<dbReference type="GO" id="GO:0046872">
    <property type="term" value="F:metal ion binding"/>
    <property type="evidence" value="ECO:0007669"/>
    <property type="project" value="UniProtKB-KW"/>
</dbReference>
<dbReference type="PANTHER" id="PTHR21266">
    <property type="entry name" value="IRON-SULFUR DOMAIN CONTAINING PROTEIN"/>
    <property type="match status" value="1"/>
</dbReference>
<reference evidence="22 23" key="1">
    <citation type="submission" date="2017-08" db="EMBL/GenBank/DDBJ databases">
        <title>Genome sequence of Streptomyces albireticuli NRRL B-1670.</title>
        <authorList>
            <person name="Graham D.E."/>
            <person name="Mahan K.M."/>
            <person name="Klingeman D.M."/>
            <person name="Hettich R.L."/>
            <person name="Parry R.J."/>
            <person name="Spain J.C."/>
        </authorList>
    </citation>
    <scope>NUCLEOTIDE SEQUENCE [LARGE SCALE GENOMIC DNA]</scope>
    <source>
        <strain evidence="22 23">NRRL B-1670</strain>
    </source>
</reference>
<dbReference type="Proteomes" id="UP000218944">
    <property type="component" value="Unassembled WGS sequence"/>
</dbReference>
<dbReference type="GO" id="GO:0051537">
    <property type="term" value="F:2 iron, 2 sulfur cluster binding"/>
    <property type="evidence" value="ECO:0007669"/>
    <property type="project" value="UniProtKB-KW"/>
</dbReference>
<evidence type="ECO:0000256" key="17">
    <source>
        <dbReference type="ARBA" id="ARBA00030944"/>
    </source>
</evidence>
<comment type="catalytic activity">
    <reaction evidence="20">
        <text>cholesterol + NADPH + O2 + H(+) = 7-dehydrocholesterol + NADP(+) + 2 H2O</text>
        <dbReference type="Rhea" id="RHEA:45024"/>
        <dbReference type="ChEBI" id="CHEBI:15377"/>
        <dbReference type="ChEBI" id="CHEBI:15378"/>
        <dbReference type="ChEBI" id="CHEBI:15379"/>
        <dbReference type="ChEBI" id="CHEBI:16113"/>
        <dbReference type="ChEBI" id="CHEBI:17759"/>
        <dbReference type="ChEBI" id="CHEBI:57783"/>
        <dbReference type="ChEBI" id="CHEBI:58349"/>
        <dbReference type="EC" id="1.14.19.21"/>
    </reaction>
    <physiologicalReaction direction="left-to-right" evidence="20">
        <dbReference type="Rhea" id="RHEA:45025"/>
    </physiologicalReaction>
</comment>
<evidence type="ECO:0000256" key="9">
    <source>
        <dbReference type="ARBA" id="ARBA00023002"/>
    </source>
</evidence>
<evidence type="ECO:0000256" key="18">
    <source>
        <dbReference type="ARBA" id="ARBA00046982"/>
    </source>
</evidence>
<comment type="caution">
    <text evidence="22">The sequence shown here is derived from an EMBL/GenBank/DDBJ whole genome shotgun (WGS) entry which is preliminary data.</text>
</comment>
<accession>A0A2A2D5H8</accession>
<keyword evidence="11" id="KW-0411">Iron-sulfur</keyword>
<dbReference type="Gene3D" id="2.102.10.10">
    <property type="entry name" value="Rieske [2Fe-2S] iron-sulphur domain"/>
    <property type="match status" value="1"/>
</dbReference>
<evidence type="ECO:0000256" key="6">
    <source>
        <dbReference type="ARBA" id="ARBA00022723"/>
    </source>
</evidence>
<keyword evidence="6" id="KW-0479">Metal-binding</keyword>
<keyword evidence="10" id="KW-0408">Iron</keyword>
<dbReference type="GO" id="GO:0005737">
    <property type="term" value="C:cytoplasm"/>
    <property type="evidence" value="ECO:0007669"/>
    <property type="project" value="TreeGrafter"/>
</dbReference>
<dbReference type="AlphaFoldDB" id="A0A2A2D5H8"/>